<sequence>MSSRRNNRSSRRFSIPILLKGKNGESDTKDEAILCFRFYLRSDQKSPSSLFPLESVFRNEEQ</sequence>
<proteinExistence type="predicted"/>
<dbReference type="Proteomes" id="UP000265798">
    <property type="component" value="Unassembled WGS sequence"/>
</dbReference>
<protein>
    <submittedName>
        <fullName evidence="1">Uncharacterized protein</fullName>
    </submittedName>
</protein>
<evidence type="ECO:0000313" key="1">
    <source>
        <dbReference type="EMBL" id="RHX92385.1"/>
    </source>
</evidence>
<reference evidence="2" key="1">
    <citation type="submission" date="2018-05" db="EMBL/GenBank/DDBJ databases">
        <title>Leptospira yasudae sp. nov. and Leptospira stimsonii sp. nov., two pathogenic species of the genus Leptospira isolated from environmental sources.</title>
        <authorList>
            <person name="Casanovas-Massana A."/>
            <person name="Hamond C."/>
            <person name="Santos L.A."/>
            <person name="Hacker K.P."/>
            <person name="Balassiano I."/>
            <person name="Medeiros M.A."/>
            <person name="Reis M.G."/>
            <person name="Ko A.I."/>
            <person name="Wunder E.A."/>
        </authorList>
    </citation>
    <scope>NUCLEOTIDE SEQUENCE [LARGE SCALE GENOMIC DNA]</scope>
    <source>
        <strain evidence="2">Yale</strain>
    </source>
</reference>
<gene>
    <name evidence="1" type="ORF">DLM75_04115</name>
</gene>
<organism evidence="1 2">
    <name type="scientific">Leptospira stimsonii</name>
    <dbReference type="NCBI Taxonomy" id="2202203"/>
    <lineage>
        <taxon>Bacteria</taxon>
        <taxon>Pseudomonadati</taxon>
        <taxon>Spirochaetota</taxon>
        <taxon>Spirochaetia</taxon>
        <taxon>Leptospirales</taxon>
        <taxon>Leptospiraceae</taxon>
        <taxon>Leptospira</taxon>
    </lineage>
</organism>
<accession>A0A396ZCY4</accession>
<dbReference type="AlphaFoldDB" id="A0A396ZCY4"/>
<dbReference type="EMBL" id="QHCT01000001">
    <property type="protein sequence ID" value="RHX92385.1"/>
    <property type="molecule type" value="Genomic_DNA"/>
</dbReference>
<evidence type="ECO:0000313" key="2">
    <source>
        <dbReference type="Proteomes" id="UP000265798"/>
    </source>
</evidence>
<comment type="caution">
    <text evidence="1">The sequence shown here is derived from an EMBL/GenBank/DDBJ whole genome shotgun (WGS) entry which is preliminary data.</text>
</comment>
<name>A0A396ZCY4_9LEPT</name>